<dbReference type="STRING" id="906689.A0A2I0VVS8"/>
<sequence>MGLGLRLGLSPKVSASPNALSPEETNDDSSPIRWRKPSNRRRIRKEDVRSIWIGSAFFLSPLESHRKRWRRPWQPHFGKDEIAFEKIEDGVGPRETNDDASPIRWRKGELIRCGAFGHVYMGMNLDSG</sequence>
<protein>
    <submittedName>
        <fullName evidence="2">Mitogen-activated protein kinase kinase kinase NPK1</fullName>
    </submittedName>
</protein>
<dbReference type="AlphaFoldDB" id="A0A2I0VVS8"/>
<keyword evidence="3" id="KW-1185">Reference proteome</keyword>
<organism evidence="2 3">
    <name type="scientific">Dendrobium catenatum</name>
    <dbReference type="NCBI Taxonomy" id="906689"/>
    <lineage>
        <taxon>Eukaryota</taxon>
        <taxon>Viridiplantae</taxon>
        <taxon>Streptophyta</taxon>
        <taxon>Embryophyta</taxon>
        <taxon>Tracheophyta</taxon>
        <taxon>Spermatophyta</taxon>
        <taxon>Magnoliopsida</taxon>
        <taxon>Liliopsida</taxon>
        <taxon>Asparagales</taxon>
        <taxon>Orchidaceae</taxon>
        <taxon>Epidendroideae</taxon>
        <taxon>Malaxideae</taxon>
        <taxon>Dendrobiinae</taxon>
        <taxon>Dendrobium</taxon>
    </lineage>
</organism>
<feature type="region of interest" description="Disordered" evidence="1">
    <location>
        <begin position="1"/>
        <end position="39"/>
    </location>
</feature>
<evidence type="ECO:0000256" key="1">
    <source>
        <dbReference type="SAM" id="MobiDB-lite"/>
    </source>
</evidence>
<keyword evidence="2" id="KW-0418">Kinase</keyword>
<dbReference type="EMBL" id="KZ503190">
    <property type="protein sequence ID" value="PKU67509.1"/>
    <property type="molecule type" value="Genomic_DNA"/>
</dbReference>
<dbReference type="Proteomes" id="UP000233837">
    <property type="component" value="Unassembled WGS sequence"/>
</dbReference>
<reference evidence="2 3" key="2">
    <citation type="journal article" date="2017" name="Nature">
        <title>The Apostasia genome and the evolution of orchids.</title>
        <authorList>
            <person name="Zhang G.Q."/>
            <person name="Liu K.W."/>
            <person name="Li Z."/>
            <person name="Lohaus R."/>
            <person name="Hsiao Y.Y."/>
            <person name="Niu S.C."/>
            <person name="Wang J.Y."/>
            <person name="Lin Y.C."/>
            <person name="Xu Q."/>
            <person name="Chen L.J."/>
            <person name="Yoshida K."/>
            <person name="Fujiwara S."/>
            <person name="Wang Z.W."/>
            <person name="Zhang Y.Q."/>
            <person name="Mitsuda N."/>
            <person name="Wang M."/>
            <person name="Liu G.H."/>
            <person name="Pecoraro L."/>
            <person name="Huang H.X."/>
            <person name="Xiao X.J."/>
            <person name="Lin M."/>
            <person name="Wu X.Y."/>
            <person name="Wu W.L."/>
            <person name="Chen Y.Y."/>
            <person name="Chang S.B."/>
            <person name="Sakamoto S."/>
            <person name="Ohme-Takagi M."/>
            <person name="Yagi M."/>
            <person name="Zeng S.J."/>
            <person name="Shen C.Y."/>
            <person name="Yeh C.M."/>
            <person name="Luo Y.B."/>
            <person name="Tsai W.C."/>
            <person name="Van de Peer Y."/>
            <person name="Liu Z.J."/>
        </authorList>
    </citation>
    <scope>NUCLEOTIDE SEQUENCE [LARGE SCALE GENOMIC DNA]</scope>
    <source>
        <tissue evidence="2">The whole plant</tissue>
    </source>
</reference>
<proteinExistence type="predicted"/>
<gene>
    <name evidence="2" type="primary">NPK1</name>
    <name evidence="2" type="ORF">MA16_Dca016233</name>
</gene>
<accession>A0A2I0VVS8</accession>
<keyword evidence="2" id="KW-0808">Transferase</keyword>
<evidence type="ECO:0000313" key="3">
    <source>
        <dbReference type="Proteomes" id="UP000233837"/>
    </source>
</evidence>
<evidence type="ECO:0000313" key="2">
    <source>
        <dbReference type="EMBL" id="PKU67509.1"/>
    </source>
</evidence>
<dbReference type="GO" id="GO:0016301">
    <property type="term" value="F:kinase activity"/>
    <property type="evidence" value="ECO:0007669"/>
    <property type="project" value="UniProtKB-KW"/>
</dbReference>
<name>A0A2I0VVS8_9ASPA</name>
<reference evidence="2 3" key="1">
    <citation type="journal article" date="2016" name="Sci. Rep.">
        <title>The Dendrobium catenatum Lindl. genome sequence provides insights into polysaccharide synthase, floral development and adaptive evolution.</title>
        <authorList>
            <person name="Zhang G.Q."/>
            <person name="Xu Q."/>
            <person name="Bian C."/>
            <person name="Tsai W.C."/>
            <person name="Yeh C.M."/>
            <person name="Liu K.W."/>
            <person name="Yoshida K."/>
            <person name="Zhang L.S."/>
            <person name="Chang S.B."/>
            <person name="Chen F."/>
            <person name="Shi Y."/>
            <person name="Su Y.Y."/>
            <person name="Zhang Y.Q."/>
            <person name="Chen L.J."/>
            <person name="Yin Y."/>
            <person name="Lin M."/>
            <person name="Huang H."/>
            <person name="Deng H."/>
            <person name="Wang Z.W."/>
            <person name="Zhu S.L."/>
            <person name="Zhao X."/>
            <person name="Deng C."/>
            <person name="Niu S.C."/>
            <person name="Huang J."/>
            <person name="Wang M."/>
            <person name="Liu G.H."/>
            <person name="Yang H.J."/>
            <person name="Xiao X.J."/>
            <person name="Hsiao Y.Y."/>
            <person name="Wu W.L."/>
            <person name="Chen Y.Y."/>
            <person name="Mitsuda N."/>
            <person name="Ohme-Takagi M."/>
            <person name="Luo Y.B."/>
            <person name="Van de Peer Y."/>
            <person name="Liu Z.J."/>
        </authorList>
    </citation>
    <scope>NUCLEOTIDE SEQUENCE [LARGE SCALE GENOMIC DNA]</scope>
    <source>
        <tissue evidence="2">The whole plant</tissue>
    </source>
</reference>